<evidence type="ECO:0000313" key="5">
    <source>
        <dbReference type="EMBL" id="KAG1900635.1"/>
    </source>
</evidence>
<dbReference type="EMBL" id="JABBWK010000026">
    <property type="protein sequence ID" value="KAG1900635.1"/>
    <property type="molecule type" value="Genomic_DNA"/>
</dbReference>
<evidence type="ECO:0000256" key="2">
    <source>
        <dbReference type="PROSITE-ProRule" id="PRU00285"/>
    </source>
</evidence>
<dbReference type="AlphaFoldDB" id="A0AAD4E6T9"/>
<accession>A0AAD4E6T9</accession>
<dbReference type="PROSITE" id="PS01031">
    <property type="entry name" value="SHSP"/>
    <property type="match status" value="1"/>
</dbReference>
<gene>
    <name evidence="5" type="ORF">F5891DRAFT_1173079</name>
</gene>
<name>A0AAD4E6T9_9AGAM</name>
<reference evidence="5" key="1">
    <citation type="journal article" date="2020" name="New Phytol.">
        <title>Comparative genomics reveals dynamic genome evolution in host specialist ectomycorrhizal fungi.</title>
        <authorList>
            <person name="Lofgren L.A."/>
            <person name="Nguyen N.H."/>
            <person name="Vilgalys R."/>
            <person name="Ruytinx J."/>
            <person name="Liao H.L."/>
            <person name="Branco S."/>
            <person name="Kuo A."/>
            <person name="LaButti K."/>
            <person name="Lipzen A."/>
            <person name="Andreopoulos W."/>
            <person name="Pangilinan J."/>
            <person name="Riley R."/>
            <person name="Hundley H."/>
            <person name="Na H."/>
            <person name="Barry K."/>
            <person name="Grigoriev I.V."/>
            <person name="Stajich J.E."/>
            <person name="Kennedy P.G."/>
        </authorList>
    </citation>
    <scope>NUCLEOTIDE SEQUENCE</scope>
    <source>
        <strain evidence="5">FC203</strain>
    </source>
</reference>
<comment type="caution">
    <text evidence="5">The sequence shown here is derived from an EMBL/GenBank/DDBJ whole genome shotgun (WGS) entry which is preliminary data.</text>
</comment>
<proteinExistence type="inferred from homology"/>
<dbReference type="InterPro" id="IPR031107">
    <property type="entry name" value="Small_HSP"/>
</dbReference>
<dbReference type="PANTHER" id="PTHR11527">
    <property type="entry name" value="HEAT-SHOCK PROTEIN 20 FAMILY MEMBER"/>
    <property type="match status" value="1"/>
</dbReference>
<keyword evidence="1" id="KW-0346">Stress response</keyword>
<dbReference type="RefSeq" id="XP_041226211.1">
    <property type="nucleotide sequence ID" value="XM_041365616.1"/>
</dbReference>
<dbReference type="InterPro" id="IPR008978">
    <property type="entry name" value="HSP20-like_chaperone"/>
</dbReference>
<evidence type="ECO:0000313" key="6">
    <source>
        <dbReference type="Proteomes" id="UP001195769"/>
    </source>
</evidence>
<dbReference type="CDD" id="cd06464">
    <property type="entry name" value="ACD_sHsps-like"/>
    <property type="match status" value="1"/>
</dbReference>
<comment type="similarity">
    <text evidence="2 3">Belongs to the small heat shock protein (HSP20) family.</text>
</comment>
<evidence type="ECO:0000256" key="1">
    <source>
        <dbReference type="ARBA" id="ARBA00023016"/>
    </source>
</evidence>
<evidence type="ECO:0000259" key="4">
    <source>
        <dbReference type="PROSITE" id="PS01031"/>
    </source>
</evidence>
<protein>
    <submittedName>
        <fullName evidence="5">HSP20-like chaperone</fullName>
    </submittedName>
</protein>
<dbReference type="Proteomes" id="UP001195769">
    <property type="component" value="Unassembled WGS sequence"/>
</dbReference>
<dbReference type="InterPro" id="IPR002068">
    <property type="entry name" value="A-crystallin/Hsp20_dom"/>
</dbReference>
<dbReference type="Pfam" id="PF00011">
    <property type="entry name" value="HSP20"/>
    <property type="match status" value="1"/>
</dbReference>
<feature type="domain" description="SHSP" evidence="4">
    <location>
        <begin position="51"/>
        <end position="173"/>
    </location>
</feature>
<dbReference type="Gene3D" id="2.60.40.790">
    <property type="match status" value="1"/>
</dbReference>
<dbReference type="SUPFAM" id="SSF49764">
    <property type="entry name" value="HSP20-like chaperones"/>
    <property type="match status" value="1"/>
</dbReference>
<sequence>MSLVRTFYDPFTEFDKLFDDAFNARFHPSPTIEGNTTLTHRRDRAFPRYVVDSYQHRMDLHENSETKTVTATLELPGIKQQDVNVEVHGNRLTISGESKCSDNYNKDSYVVQERSYGKFSRTLQIPQGIKRFGVDGYCALQAEDVHAKMENGVLTVSFPKVGPDQQPQRIAIA</sequence>
<keyword evidence="6" id="KW-1185">Reference proteome</keyword>
<dbReference type="GeneID" id="64659914"/>
<evidence type="ECO:0000256" key="3">
    <source>
        <dbReference type="RuleBase" id="RU003616"/>
    </source>
</evidence>
<organism evidence="5 6">
    <name type="scientific">Suillus fuscotomentosus</name>
    <dbReference type="NCBI Taxonomy" id="1912939"/>
    <lineage>
        <taxon>Eukaryota</taxon>
        <taxon>Fungi</taxon>
        <taxon>Dikarya</taxon>
        <taxon>Basidiomycota</taxon>
        <taxon>Agaricomycotina</taxon>
        <taxon>Agaricomycetes</taxon>
        <taxon>Agaricomycetidae</taxon>
        <taxon>Boletales</taxon>
        <taxon>Suillineae</taxon>
        <taxon>Suillaceae</taxon>
        <taxon>Suillus</taxon>
    </lineage>
</organism>